<proteinExistence type="predicted"/>
<keyword evidence="3" id="KW-0812">Transmembrane</keyword>
<dbReference type="PANTHER" id="PTHR41259">
    <property type="entry name" value="DOUBLE-STRAND BREAK REPAIR RAD50 ATPASE, PUTATIVE-RELATED"/>
    <property type="match status" value="1"/>
</dbReference>
<dbReference type="SUPFAM" id="SSF52540">
    <property type="entry name" value="P-loop containing nucleoside triphosphate hydrolases"/>
    <property type="match status" value="1"/>
</dbReference>
<feature type="coiled-coil region" evidence="1">
    <location>
        <begin position="624"/>
        <end position="728"/>
    </location>
</feature>
<dbReference type="Proteomes" id="UP000029734">
    <property type="component" value="Unassembled WGS sequence"/>
</dbReference>
<evidence type="ECO:0000313" key="6">
    <source>
        <dbReference type="Proteomes" id="UP000029734"/>
    </source>
</evidence>
<dbReference type="RefSeq" id="WP_036654422.1">
    <property type="nucleotide sequence ID" value="NZ_JQCR01000003.1"/>
</dbReference>
<name>A0A098M3C7_9BACL</name>
<keyword evidence="3" id="KW-0472">Membrane</keyword>
<feature type="transmembrane region" description="Helical" evidence="3">
    <location>
        <begin position="521"/>
        <end position="543"/>
    </location>
</feature>
<feature type="domain" description="YhaN AAA" evidence="4">
    <location>
        <begin position="1"/>
        <end position="209"/>
    </location>
</feature>
<feature type="transmembrane region" description="Helical" evidence="3">
    <location>
        <begin position="498"/>
        <end position="515"/>
    </location>
</feature>
<sequence length="1063" mass="119342">MKIQRLEISGFGRLRNVEIELGDGVTVLYGRNEAGKSTMLQFMRSMLFGIPSRSNPHERYEPVTGGLHGGVMTAVDGEGGSWRIHRYNAGPSGQGKNEKLTVTLSRQDGTIEELGQTELERNLLGGISRTMFRQLFAVTLDELQQLGALQSEEMSSYLFHAGMGGGGDIMRAERRLLAEAERLYKPRGKLQEVAKILQDMEKLELQITESRSYLPRYNENITVLAATENELSELEMSRVHTSIRLNRLRKALEIREVWLKWSEARLELTELPILDSFPQDAVARWEGLEIEIRNADGLVARLERNQRELLAEFEKTQPDELLTAQGPAIESLDRRRGGYEDRRLERQRLVGELRSVQDHLGRLLRTIHTDWSSSELASFPGAAVDREAARRYAATFAAYDRRMEGFGAERHALRSHLAASAAGLQAADRALAREQAAGAELFTALRPVSAHETAQLWDELQQAAEHWREGLLRTPQSSRGGESEAMLRQRMASLYRRLLLAGAALTALLPSALWLTGAPPVSAWIVLGLLAAADLALWAGVLAQRRPSLSPPELGGDGSAAEMLRLRGLLLSGAAPESDPSGRPALRRSTANPTAASPDASGLEAGMKDLRKLMDAWGAWQQRLVKLTQDRDAARTELESLTGQEKVLADELDQAERSFQDTAARYEQWLQEHNLPDGLSPEGLPDIFSTVEQGNELLRQESKLSHRLKELEQECTVFEEECRALAIQCGTEIDPITRLSWLEARKNEWDQMKARMLRRESLTLSLIKVEDELVESRRELEELKVRCRDLLIEGEAVNGEDFLRRAATAQQRIELIKSIRQWEIAMFGGLDAEGTEEVLKLLDHMDSSVLNEEYLILETAAVEEEQRRNRLLEQRGKLLQEQANLKERCLEDSPLQRLEEQRAALRDLAEQYAITVLAAELIGRTRRIYEQEKQPQVLLLASAYFEHLTEGEYRRVVMTLGHKVLKAEHRDAGLVDSGLLSRGTAEQLYLALRLALAETMTHQAPLPLLFDDLFVNFDEQRLHAALSLLGKLSVSRQVVMMTCHRHVAEAAAALIPAAKIISV</sequence>
<feature type="coiled-coil region" evidence="1">
    <location>
        <begin position="766"/>
        <end position="793"/>
    </location>
</feature>
<dbReference type="OrthoDB" id="9764467at2"/>
<protein>
    <recommendedName>
        <fullName evidence="4">YhaN AAA domain-containing protein</fullName>
    </recommendedName>
</protein>
<dbReference type="STRING" id="268407.PWYN_17385"/>
<dbReference type="InterPro" id="IPR038734">
    <property type="entry name" value="YhaN_AAA"/>
</dbReference>
<dbReference type="eggNOG" id="COG4717">
    <property type="taxonomic scope" value="Bacteria"/>
</dbReference>
<keyword evidence="3" id="KW-1133">Transmembrane helix</keyword>
<dbReference type="EMBL" id="JQCR01000003">
    <property type="protein sequence ID" value="KGE16503.1"/>
    <property type="molecule type" value="Genomic_DNA"/>
</dbReference>
<dbReference type="PANTHER" id="PTHR41259:SF1">
    <property type="entry name" value="DOUBLE-STRAND BREAK REPAIR RAD50 ATPASE, PUTATIVE-RELATED"/>
    <property type="match status" value="1"/>
</dbReference>
<evidence type="ECO:0000313" key="5">
    <source>
        <dbReference type="EMBL" id="KGE16503.1"/>
    </source>
</evidence>
<evidence type="ECO:0000256" key="3">
    <source>
        <dbReference type="SAM" id="Phobius"/>
    </source>
</evidence>
<organism evidence="5 6">
    <name type="scientific">Paenibacillus wynnii</name>
    <dbReference type="NCBI Taxonomy" id="268407"/>
    <lineage>
        <taxon>Bacteria</taxon>
        <taxon>Bacillati</taxon>
        <taxon>Bacillota</taxon>
        <taxon>Bacilli</taxon>
        <taxon>Bacillales</taxon>
        <taxon>Paenibacillaceae</taxon>
        <taxon>Paenibacillus</taxon>
    </lineage>
</organism>
<dbReference type="Pfam" id="PF13514">
    <property type="entry name" value="AAA_27"/>
    <property type="match status" value="1"/>
</dbReference>
<dbReference type="AlphaFoldDB" id="A0A098M3C7"/>
<accession>A0A098M3C7</accession>
<dbReference type="eggNOG" id="COG0419">
    <property type="taxonomic scope" value="Bacteria"/>
</dbReference>
<gene>
    <name evidence="5" type="ORF">PWYN_17385</name>
</gene>
<dbReference type="InterPro" id="IPR027417">
    <property type="entry name" value="P-loop_NTPase"/>
</dbReference>
<evidence type="ECO:0000256" key="2">
    <source>
        <dbReference type="SAM" id="MobiDB-lite"/>
    </source>
</evidence>
<evidence type="ECO:0000256" key="1">
    <source>
        <dbReference type="SAM" id="Coils"/>
    </source>
</evidence>
<reference evidence="5 6" key="2">
    <citation type="submission" date="2014-10" db="EMBL/GenBank/DDBJ databases">
        <title>Comparative genomics of the Paenibacillus odorifer group.</title>
        <authorList>
            <person name="Tsai Y.-C."/>
            <person name="Martin N."/>
            <person name="Korlach J."/>
            <person name="Wiedmann M."/>
        </authorList>
    </citation>
    <scope>NUCLEOTIDE SEQUENCE [LARGE SCALE GENOMIC DNA]</scope>
    <source>
        <strain evidence="5 6">DSM 18334</strain>
    </source>
</reference>
<evidence type="ECO:0000259" key="4">
    <source>
        <dbReference type="Pfam" id="PF13514"/>
    </source>
</evidence>
<reference evidence="5 6" key="1">
    <citation type="submission" date="2014-08" db="EMBL/GenBank/DDBJ databases">
        <authorList>
            <person name="den Bakker H.C."/>
        </authorList>
    </citation>
    <scope>NUCLEOTIDE SEQUENCE [LARGE SCALE GENOMIC DNA]</scope>
    <source>
        <strain evidence="5 6">DSM 18334</strain>
    </source>
</reference>
<feature type="region of interest" description="Disordered" evidence="2">
    <location>
        <begin position="574"/>
        <end position="603"/>
    </location>
</feature>
<feature type="coiled-coil region" evidence="1">
    <location>
        <begin position="861"/>
        <end position="915"/>
    </location>
</feature>
<dbReference type="Gene3D" id="3.40.50.300">
    <property type="entry name" value="P-loop containing nucleotide triphosphate hydrolases"/>
    <property type="match status" value="2"/>
</dbReference>
<keyword evidence="6" id="KW-1185">Reference proteome</keyword>
<comment type="caution">
    <text evidence="5">The sequence shown here is derived from an EMBL/GenBank/DDBJ whole genome shotgun (WGS) entry which is preliminary data.</text>
</comment>
<keyword evidence="1" id="KW-0175">Coiled coil</keyword>